<dbReference type="InterPro" id="IPR036085">
    <property type="entry name" value="PAZ_dom_sf"/>
</dbReference>
<feature type="compositionally biased region" description="Polar residues" evidence="2">
    <location>
        <begin position="252"/>
        <end position="291"/>
    </location>
</feature>
<dbReference type="Pfam" id="PF16486">
    <property type="entry name" value="ArgoN"/>
    <property type="match status" value="1"/>
</dbReference>
<dbReference type="InterPro" id="IPR032474">
    <property type="entry name" value="Argonaute_N"/>
</dbReference>
<feature type="compositionally biased region" description="Basic and acidic residues" evidence="2">
    <location>
        <begin position="56"/>
        <end position="77"/>
    </location>
</feature>
<dbReference type="SUPFAM" id="SSF53098">
    <property type="entry name" value="Ribonuclease H-like"/>
    <property type="match status" value="1"/>
</dbReference>
<evidence type="ECO:0000259" key="4">
    <source>
        <dbReference type="PROSITE" id="PS50822"/>
    </source>
</evidence>
<dbReference type="GO" id="GO:0051301">
    <property type="term" value="P:cell division"/>
    <property type="evidence" value="ECO:0007669"/>
    <property type="project" value="UniProtKB-KW"/>
</dbReference>
<name>A0A1B0CN64_LUTLO</name>
<dbReference type="Gene3D" id="3.40.50.2300">
    <property type="match status" value="1"/>
</dbReference>
<dbReference type="EMBL" id="AJWK01019865">
    <property type="status" value="NOT_ANNOTATED_CDS"/>
    <property type="molecule type" value="Genomic_DNA"/>
</dbReference>
<dbReference type="AlphaFoldDB" id="A0A1B0CN64"/>
<dbReference type="GO" id="GO:0035194">
    <property type="term" value="P:regulatory ncRNA-mediated post-transcriptional gene silencing"/>
    <property type="evidence" value="ECO:0007669"/>
    <property type="project" value="UniProtKB-ARBA"/>
</dbReference>
<evidence type="ECO:0000313" key="7">
    <source>
        <dbReference type="Proteomes" id="UP000092461"/>
    </source>
</evidence>
<dbReference type="InterPro" id="IPR014811">
    <property type="entry name" value="ArgoL1"/>
</dbReference>
<accession>A0A1B0CN64</accession>
<dbReference type="PROSITE" id="PS50821">
    <property type="entry name" value="PAZ"/>
    <property type="match status" value="1"/>
</dbReference>
<keyword evidence="5" id="KW-0131">Cell cycle</keyword>
<feature type="domain" description="PAZ" evidence="3">
    <location>
        <begin position="516"/>
        <end position="626"/>
    </location>
</feature>
<comment type="similarity">
    <text evidence="1">Belongs to the argonaute family.</text>
</comment>
<dbReference type="SMART" id="SM00950">
    <property type="entry name" value="Piwi"/>
    <property type="match status" value="1"/>
</dbReference>
<dbReference type="GO" id="GO:0034587">
    <property type="term" value="P:piRNA processing"/>
    <property type="evidence" value="ECO:0007669"/>
    <property type="project" value="UniProtKB-ARBA"/>
</dbReference>
<feature type="domain" description="Piwi" evidence="4">
    <location>
        <begin position="788"/>
        <end position="1074"/>
    </location>
</feature>
<feature type="compositionally biased region" description="Low complexity" evidence="2">
    <location>
        <begin position="206"/>
        <end position="250"/>
    </location>
</feature>
<dbReference type="VEuPathDB" id="VectorBase:LLONM1_002264"/>
<organism evidence="6 7">
    <name type="scientific">Lutzomyia longipalpis</name>
    <name type="common">Sand fly</name>
    <dbReference type="NCBI Taxonomy" id="7200"/>
    <lineage>
        <taxon>Eukaryota</taxon>
        <taxon>Metazoa</taxon>
        <taxon>Ecdysozoa</taxon>
        <taxon>Arthropoda</taxon>
        <taxon>Hexapoda</taxon>
        <taxon>Insecta</taxon>
        <taxon>Pterygota</taxon>
        <taxon>Neoptera</taxon>
        <taxon>Endopterygota</taxon>
        <taxon>Diptera</taxon>
        <taxon>Nematocera</taxon>
        <taxon>Psychodoidea</taxon>
        <taxon>Psychodidae</taxon>
        <taxon>Lutzomyia</taxon>
        <taxon>Lutzomyia</taxon>
    </lineage>
</organism>
<reference evidence="7" key="1">
    <citation type="submission" date="2012-05" db="EMBL/GenBank/DDBJ databases">
        <title>Whole Genome Assembly of Lutzomyia longipalpis.</title>
        <authorList>
            <person name="Richards S."/>
            <person name="Qu C."/>
            <person name="Dillon R."/>
            <person name="Worley K."/>
            <person name="Scherer S."/>
            <person name="Batterton M."/>
            <person name="Taylor A."/>
            <person name="Hawes A."/>
            <person name="Hernandez B."/>
            <person name="Kovar C."/>
            <person name="Mandapat C."/>
            <person name="Pham C."/>
            <person name="Qu C."/>
            <person name="Jing C."/>
            <person name="Bess C."/>
            <person name="Bandaranaike D."/>
            <person name="Ngo D."/>
            <person name="Ongeri F."/>
            <person name="Arias F."/>
            <person name="Lara F."/>
            <person name="Weissenberger G."/>
            <person name="Kamau G."/>
            <person name="Han H."/>
            <person name="Shen H."/>
            <person name="Dinh H."/>
            <person name="Khalil I."/>
            <person name="Jones J."/>
            <person name="Shafer J."/>
            <person name="Jayaseelan J."/>
            <person name="Quiroz J."/>
            <person name="Blankenburg K."/>
            <person name="Nguyen L."/>
            <person name="Jackson L."/>
            <person name="Francisco L."/>
            <person name="Tang L.-Y."/>
            <person name="Pu L.-L."/>
            <person name="Perales L."/>
            <person name="Lorensuhewa L."/>
            <person name="Munidasa M."/>
            <person name="Coyle M."/>
            <person name="Taylor M."/>
            <person name="Puazo M."/>
            <person name="Firestine M."/>
            <person name="Scheel M."/>
            <person name="Javaid M."/>
            <person name="Wang M."/>
            <person name="Li M."/>
            <person name="Tabassum N."/>
            <person name="Saada N."/>
            <person name="Osuji N."/>
            <person name="Aqrawi P."/>
            <person name="Fu Q."/>
            <person name="Thornton R."/>
            <person name="Raj R."/>
            <person name="Goodspeed R."/>
            <person name="Mata R."/>
            <person name="Najjar R."/>
            <person name="Gubbala S."/>
            <person name="Lee S."/>
            <person name="Denson S."/>
            <person name="Patil S."/>
            <person name="Macmil S."/>
            <person name="Qi S."/>
            <person name="Matskevitch T."/>
            <person name="Palculict T."/>
            <person name="Mathew T."/>
            <person name="Vee V."/>
            <person name="Velamala V."/>
            <person name="Korchina V."/>
            <person name="Cai W."/>
            <person name="Liu W."/>
            <person name="Dai W."/>
            <person name="Zou X."/>
            <person name="Zhu Y."/>
            <person name="Zhang Y."/>
            <person name="Wu Y.-Q."/>
            <person name="Xin Y."/>
            <person name="Nazarath L."/>
            <person name="Kovar C."/>
            <person name="Han Y."/>
            <person name="Muzny D."/>
            <person name="Gibbs R."/>
        </authorList>
    </citation>
    <scope>NUCLEOTIDE SEQUENCE [LARGE SCALE GENOMIC DNA]</scope>
    <source>
        <strain evidence="7">Jacobina</strain>
    </source>
</reference>
<evidence type="ECO:0000256" key="1">
    <source>
        <dbReference type="RuleBase" id="RU361178"/>
    </source>
</evidence>
<keyword evidence="7" id="KW-1185">Reference proteome</keyword>
<dbReference type="InterPro" id="IPR032472">
    <property type="entry name" value="ArgoL2"/>
</dbReference>
<dbReference type="InterPro" id="IPR045246">
    <property type="entry name" value="Piwi_ago-like"/>
</dbReference>
<dbReference type="GO" id="GO:0005737">
    <property type="term" value="C:cytoplasm"/>
    <property type="evidence" value="ECO:0007669"/>
    <property type="project" value="UniProtKB-ARBA"/>
</dbReference>
<reference evidence="5" key="2">
    <citation type="journal article" date="2020" name="BMC">
        <title>Leishmania infection induces a limited differential gene expression in the sand fly midgut.</title>
        <authorList>
            <person name="Coutinho-Abreu I.V."/>
            <person name="Serafim T.D."/>
            <person name="Meneses C."/>
            <person name="Kamhawi S."/>
            <person name="Oliveira F."/>
            <person name="Valenzuela J.G."/>
        </authorList>
    </citation>
    <scope>NUCLEOTIDE SEQUENCE</scope>
    <source>
        <strain evidence="5">Jacobina</strain>
        <tissue evidence="5">Midgut</tissue>
    </source>
</reference>
<dbReference type="InterPro" id="IPR003100">
    <property type="entry name" value="PAZ_dom"/>
</dbReference>
<dbReference type="Proteomes" id="UP000092461">
    <property type="component" value="Unassembled WGS sequence"/>
</dbReference>
<sequence>MENPEKKKKRNRGRGKGQGGAGEAPGSKDEHPPSQPGTSKQHGNEKKTTKQTQQSSEEKLTKDFEKKLEFEDSEKGKTSQGSKDSAGAQQGAQGQGKKKKNKQGAEQKQTGPPGKAEEKKLETKEVQKGLGSKISGPPGVPMQSGPPRMPQQAWPQRPGAPGMPQQAWPQQTGAPGMQQGWPQQPGVTMQSGPPGMPQQAWPQRPGTPGMQQGWPQQPGAPPVQQQGWPQQPGAPPVQQQGWPQQSGAPGMSPQQPIQAKSSAQEAQVSHTPQQRSGPPSDISETQSQKSAGEQVQEQPGGKKGQKKGQKKPQSARDERPPAGDAQPTKSASTPTLGQSGAPTKRSPLKEGPNVALCPYKGPGKSGRKVTGFLTNYVKLNLSKLVDVAYHYDVAMDPDRPKKLLQVVFEAFRLKHFPNNTIAYDRAKNAYTIQPLNIPPNGFTDEITIDDPEMSRKKTFKGGIHVGRQYYWKPPKSIPLDGVMELWQGIYQSAIFGQQGPLLNVDITNKGFPMAMPVLKVFENNRCDLNRMPQARDLENVKAHLNGLNISYAPKGNEASRRVYKFLGFKDSAQRQQFTLDDGKTMTVEQYFAGNNMRLKFPHLPLLHVGPKDKNIYLPAEFCTIPGGQAVMKKLTDMQTRTMIKETATSTDVRKERILNILRKANFDASPIVRDFGIGVGNEFVDVDARILNAPKLEYANKKEVLPNKGVWYNDKFIVPTTIDSWAILVLQFRPDMFAIDTFAKRLIAIGGKLNMTISTPPTPVQIDIQRNQREFEKVMNEWKGKVKILLVVIPGFGDAYKEVKRAAEGKYGILTQCVKHQTVVQRGDESTVTNILLKMNSKLNGLNHRIHSQTNLKLGVLKDGNFMVVGADVTHPSPDQRNIPSIVGVAASYDEDGFRYTGMWRIQDPRKEMIDDLAKMIEDHLYFYKKERKGLLPHTILYYRDGVGEGDFQRVLNLEFQAIRQGASRLGDKYKPNIVFIVVQKRHHTRFFPGKSGISVGKNNNVPPGTIVDTKIVPMQQNQFFLVAHQAIQGVAKPTKYCVLVDEANISIDDLQGLTYNLCHMFTRCNRSVSYKLVNACKSLLC</sequence>
<dbReference type="PANTHER" id="PTHR22891">
    <property type="entry name" value="EUKARYOTIC TRANSLATION INITIATION FACTOR 2C"/>
    <property type="match status" value="1"/>
</dbReference>
<feature type="region of interest" description="Disordered" evidence="2">
    <location>
        <begin position="1"/>
        <end position="362"/>
    </location>
</feature>
<evidence type="ECO:0000313" key="6">
    <source>
        <dbReference type="EnsemblMetazoa" id="LLOJ006148-PA"/>
    </source>
</evidence>
<dbReference type="Pfam" id="PF16488">
    <property type="entry name" value="ArgoL2"/>
    <property type="match status" value="1"/>
</dbReference>
<dbReference type="GO" id="GO:0003723">
    <property type="term" value="F:RNA binding"/>
    <property type="evidence" value="ECO:0007669"/>
    <property type="project" value="InterPro"/>
</dbReference>
<feature type="compositionally biased region" description="Low complexity" evidence="2">
    <location>
        <begin position="79"/>
        <end position="92"/>
    </location>
</feature>
<dbReference type="CDD" id="cd02846">
    <property type="entry name" value="PAZ_argonaute_like"/>
    <property type="match status" value="1"/>
</dbReference>
<proteinExistence type="inferred from homology"/>
<feature type="compositionally biased region" description="Basic residues" evidence="2">
    <location>
        <begin position="1"/>
        <end position="15"/>
    </location>
</feature>
<dbReference type="Gene3D" id="3.30.420.10">
    <property type="entry name" value="Ribonuclease H-like superfamily/Ribonuclease H"/>
    <property type="match status" value="1"/>
</dbReference>
<dbReference type="EMBL" id="GITU01003275">
    <property type="protein sequence ID" value="MBC1171978.1"/>
    <property type="molecule type" value="Transcribed_RNA"/>
</dbReference>
<keyword evidence="5" id="KW-0132">Cell division</keyword>
<dbReference type="CDD" id="cd04657">
    <property type="entry name" value="Piwi_ago-like"/>
    <property type="match status" value="1"/>
</dbReference>
<dbReference type="InterPro" id="IPR012337">
    <property type="entry name" value="RNaseH-like_sf"/>
</dbReference>
<evidence type="ECO:0000259" key="3">
    <source>
        <dbReference type="PROSITE" id="PS50821"/>
    </source>
</evidence>
<reference evidence="6" key="3">
    <citation type="submission" date="2020-05" db="UniProtKB">
        <authorList>
            <consortium name="EnsemblMetazoa"/>
        </authorList>
    </citation>
    <scope>IDENTIFICATION</scope>
    <source>
        <strain evidence="6">Jacobina</strain>
    </source>
</reference>
<dbReference type="VEuPathDB" id="VectorBase:LLOJ006148"/>
<dbReference type="Gene3D" id="2.170.260.10">
    <property type="entry name" value="paz domain"/>
    <property type="match status" value="1"/>
</dbReference>
<dbReference type="SUPFAM" id="SSF101690">
    <property type="entry name" value="PAZ domain"/>
    <property type="match status" value="1"/>
</dbReference>
<feature type="compositionally biased region" description="Low complexity" evidence="2">
    <location>
        <begin position="173"/>
        <end position="186"/>
    </location>
</feature>
<dbReference type="Pfam" id="PF02171">
    <property type="entry name" value="Piwi"/>
    <property type="match status" value="1"/>
</dbReference>
<dbReference type="EMBL" id="AJWK01019864">
    <property type="status" value="NOT_ANNOTATED_CDS"/>
    <property type="molecule type" value="Genomic_DNA"/>
</dbReference>
<protein>
    <submittedName>
        <fullName evidence="5">Putative germ-line stem cell division protein hiwi/piwi</fullName>
    </submittedName>
</protein>
<dbReference type="GO" id="GO:0004521">
    <property type="term" value="F:RNA endonuclease activity"/>
    <property type="evidence" value="ECO:0007669"/>
    <property type="project" value="UniProtKB-ARBA"/>
</dbReference>
<evidence type="ECO:0000256" key="2">
    <source>
        <dbReference type="SAM" id="MobiDB-lite"/>
    </source>
</evidence>
<dbReference type="SMART" id="SM00949">
    <property type="entry name" value="PAZ"/>
    <property type="match status" value="1"/>
</dbReference>
<feature type="compositionally biased region" description="Polar residues" evidence="2">
    <location>
        <begin position="327"/>
        <end position="341"/>
    </location>
</feature>
<dbReference type="EnsemblMetazoa" id="LLOJ006148-RA">
    <property type="protein sequence ID" value="LLOJ006148-PA"/>
    <property type="gene ID" value="LLOJ006148"/>
</dbReference>
<dbReference type="InterPro" id="IPR036397">
    <property type="entry name" value="RNaseH_sf"/>
</dbReference>
<dbReference type="InterPro" id="IPR003165">
    <property type="entry name" value="Piwi"/>
</dbReference>
<feature type="compositionally biased region" description="Basic and acidic residues" evidence="2">
    <location>
        <begin position="115"/>
        <end position="127"/>
    </location>
</feature>
<evidence type="ECO:0000313" key="5">
    <source>
        <dbReference type="EMBL" id="MBC1171978.1"/>
    </source>
</evidence>
<dbReference type="Pfam" id="PF08699">
    <property type="entry name" value="ArgoL1"/>
    <property type="match status" value="1"/>
</dbReference>
<dbReference type="SMART" id="SM01163">
    <property type="entry name" value="DUF1785"/>
    <property type="match status" value="1"/>
</dbReference>
<dbReference type="Pfam" id="PF02170">
    <property type="entry name" value="PAZ"/>
    <property type="match status" value="1"/>
</dbReference>
<dbReference type="PROSITE" id="PS50822">
    <property type="entry name" value="PIWI"/>
    <property type="match status" value="1"/>
</dbReference>